<keyword evidence="3" id="KW-0813">Transport</keyword>
<dbReference type="InterPro" id="IPR053951">
    <property type="entry name" value="K_trans_N"/>
</dbReference>
<comment type="caution">
    <text evidence="13">The sequence shown here is derived from an EMBL/GenBank/DDBJ whole genome shotgun (WGS) entry which is preliminary data.</text>
</comment>
<evidence type="ECO:0000256" key="3">
    <source>
        <dbReference type="ARBA" id="ARBA00022448"/>
    </source>
</evidence>
<keyword evidence="7 10" id="KW-1133">Transmembrane helix</keyword>
<comment type="similarity">
    <text evidence="2 10">Belongs to the HAK/KUP transporter (TC 2.A.72.3) family.</text>
</comment>
<feature type="transmembrane region" description="Helical" evidence="10">
    <location>
        <begin position="60"/>
        <end position="81"/>
    </location>
</feature>
<dbReference type="Pfam" id="PF02705">
    <property type="entry name" value="K_trans"/>
    <property type="match status" value="1"/>
</dbReference>
<feature type="transmembrane region" description="Helical" evidence="10">
    <location>
        <begin position="252"/>
        <end position="272"/>
    </location>
</feature>
<dbReference type="EMBL" id="QZWG01000011">
    <property type="protein sequence ID" value="RZB81468.1"/>
    <property type="molecule type" value="Genomic_DNA"/>
</dbReference>
<dbReference type="GO" id="GO:0005886">
    <property type="term" value="C:plasma membrane"/>
    <property type="evidence" value="ECO:0007669"/>
    <property type="project" value="UniProtKB-SubCell"/>
</dbReference>
<dbReference type="GO" id="GO:0015079">
    <property type="term" value="F:potassium ion transmembrane transporter activity"/>
    <property type="evidence" value="ECO:0007669"/>
    <property type="project" value="UniProtKB-UniRule"/>
</dbReference>
<accession>A0A445I6E9</accession>
<feature type="transmembrane region" description="Helical" evidence="10">
    <location>
        <begin position="329"/>
        <end position="354"/>
    </location>
</feature>
<name>A0A445I6E9_GLYSO</name>
<feature type="transmembrane region" description="Helical" evidence="10">
    <location>
        <begin position="284"/>
        <end position="304"/>
    </location>
</feature>
<feature type="domain" description="K+ potassium transporter integral membrane" evidence="11">
    <location>
        <begin position="23"/>
        <end position="504"/>
    </location>
</feature>
<proteinExistence type="inferred from homology"/>
<feature type="transmembrane region" description="Helical" evidence="10">
    <location>
        <begin position="150"/>
        <end position="168"/>
    </location>
</feature>
<evidence type="ECO:0000256" key="6">
    <source>
        <dbReference type="ARBA" id="ARBA00022958"/>
    </source>
</evidence>
<dbReference type="AlphaFoldDB" id="A0A445I6E9"/>
<protein>
    <recommendedName>
        <fullName evidence="10">Potassium transporter</fullName>
    </recommendedName>
</protein>
<dbReference type="Pfam" id="PF22776">
    <property type="entry name" value="K_trans_C"/>
    <property type="match status" value="1"/>
</dbReference>
<evidence type="ECO:0000256" key="2">
    <source>
        <dbReference type="ARBA" id="ARBA00008440"/>
    </source>
</evidence>
<dbReference type="PANTHER" id="PTHR30540">
    <property type="entry name" value="OSMOTIC STRESS POTASSIUM TRANSPORTER"/>
    <property type="match status" value="1"/>
</dbReference>
<evidence type="ECO:0000256" key="7">
    <source>
        <dbReference type="ARBA" id="ARBA00022989"/>
    </source>
</evidence>
<evidence type="ECO:0000256" key="9">
    <source>
        <dbReference type="ARBA" id="ARBA00023136"/>
    </source>
</evidence>
<keyword evidence="9 10" id="KW-0472">Membrane</keyword>
<keyword evidence="14" id="KW-1185">Reference proteome</keyword>
<evidence type="ECO:0000259" key="11">
    <source>
        <dbReference type="Pfam" id="PF02705"/>
    </source>
</evidence>
<evidence type="ECO:0000256" key="10">
    <source>
        <dbReference type="RuleBase" id="RU321113"/>
    </source>
</evidence>
<comment type="subcellular location">
    <subcellularLocation>
        <location evidence="1">Cell membrane</location>
        <topology evidence="1">Multi-pass membrane protein</topology>
    </subcellularLocation>
    <subcellularLocation>
        <location evidence="10">Membrane</location>
        <topology evidence="10">Multi-pass membrane protein</topology>
    </subcellularLocation>
</comment>
<feature type="transmembrane region" description="Helical" evidence="10">
    <location>
        <begin position="174"/>
        <end position="194"/>
    </location>
</feature>
<evidence type="ECO:0000256" key="8">
    <source>
        <dbReference type="ARBA" id="ARBA00023065"/>
    </source>
</evidence>
<organism evidence="13 14">
    <name type="scientific">Glycine soja</name>
    <name type="common">Wild soybean</name>
    <dbReference type="NCBI Taxonomy" id="3848"/>
    <lineage>
        <taxon>Eukaryota</taxon>
        <taxon>Viridiplantae</taxon>
        <taxon>Streptophyta</taxon>
        <taxon>Embryophyta</taxon>
        <taxon>Tracheophyta</taxon>
        <taxon>Spermatophyta</taxon>
        <taxon>Magnoliopsida</taxon>
        <taxon>eudicotyledons</taxon>
        <taxon>Gunneridae</taxon>
        <taxon>Pentapetalae</taxon>
        <taxon>rosids</taxon>
        <taxon>fabids</taxon>
        <taxon>Fabales</taxon>
        <taxon>Fabaceae</taxon>
        <taxon>Papilionoideae</taxon>
        <taxon>50 kb inversion clade</taxon>
        <taxon>NPAAA clade</taxon>
        <taxon>indigoferoid/millettioid clade</taxon>
        <taxon>Phaseoleae</taxon>
        <taxon>Glycine</taxon>
        <taxon>Glycine subgen. Soja</taxon>
    </lineage>
</organism>
<feature type="domain" description="K+ potassium transporter C-terminal" evidence="12">
    <location>
        <begin position="517"/>
        <end position="761"/>
    </location>
</feature>
<feature type="transmembrane region" description="Helical" evidence="10">
    <location>
        <begin position="206"/>
        <end position="227"/>
    </location>
</feature>
<keyword evidence="8 10" id="KW-0406">Ion transport</keyword>
<dbReference type="Proteomes" id="UP000289340">
    <property type="component" value="Chromosome 11"/>
</dbReference>
<comment type="caution">
    <text evidence="10">Lacks conserved residue(s) required for the propagation of feature annotation.</text>
</comment>
<dbReference type="InterPro" id="IPR053952">
    <property type="entry name" value="K_trans_C"/>
</dbReference>
<sequence length="762" mass="85294">MDLESVIHRNTIKEESWKTVLTLAYQSLGVVYGDLSTSPLYVYKSAFAEDIQHSDTNEEIYGVLSFVFWTLTLIPLLKYVFIVLRADDNGEGGTFALYSLLCRHARVSLLPNTQLADEHLTEYTMDNGTVPVNRKNVGLGLKNLLEKHRVLQRVLLVLALIGTCMVIGDGVLTPAISVFSAVSVACVILIFLFALQHYGTHRVGSLFAPVVLTWLLCISAIGVYNIFHWNPHVYEALSPYYMFKFLKKTQKGGWMSLGGILLCITGSEAMYADLGHFSQLSIKIAFTFLVYPSLILAYMGQAAYLSRHHSLESDYRIGFYVSVPVKLRWPVLAIAILQAVVGSQAVITGTFSIIKQCSAMGCFPKVKIIHTSSKMHGQIYIPEINWSLMLLCLAITVGFRDTKRMGNAAGLAVITVMLVTTCLMSLAIVLCWHKNILLAVCFIVFFGSIEALYFSASLIKFLEGAWVPIALSLIFLIAMYVWHYGTLKKYEFDVHNKVPINWLLSLGPSLGIVRVKGIGLIHTELVSGIPAIFSHFVTNLPAFHQVVIFLCIKSVQVPHVRPEERFLVGRVGPKEYRLYRCIARYGYHDIHKDDIEFERDLICSIAEFIRSDASEYGLGFGSFEEDTKMTVVGTSASNLEGSIRMTEDDDQVDSQMEGPSELMEVKSSPEKVRKRVRFVVPDSPQIDLDAREELLELMEAKEAGMAFILSHSYVRAKSGSSWLKKVVINYGYDFLRRNSRGPSYALSIPHASTLEVGMIYHV</sequence>
<keyword evidence="5 10" id="KW-0812">Transmembrane</keyword>
<keyword evidence="4 10" id="KW-0633">Potassium transport</keyword>
<evidence type="ECO:0000256" key="5">
    <source>
        <dbReference type="ARBA" id="ARBA00022692"/>
    </source>
</evidence>
<evidence type="ECO:0000313" key="13">
    <source>
        <dbReference type="EMBL" id="RZB81468.1"/>
    </source>
</evidence>
<feature type="transmembrane region" description="Helical" evidence="10">
    <location>
        <begin position="465"/>
        <end position="482"/>
    </location>
</feature>
<feature type="transmembrane region" description="Helical" evidence="10">
    <location>
        <begin position="436"/>
        <end position="459"/>
    </location>
</feature>
<keyword evidence="6 10" id="KW-0630">Potassium</keyword>
<evidence type="ECO:0000259" key="12">
    <source>
        <dbReference type="Pfam" id="PF22776"/>
    </source>
</evidence>
<feature type="transmembrane region" description="Helical" evidence="10">
    <location>
        <begin position="375"/>
        <end position="397"/>
    </location>
</feature>
<dbReference type="InterPro" id="IPR003855">
    <property type="entry name" value="K+_transporter"/>
</dbReference>
<reference evidence="13 14" key="1">
    <citation type="submission" date="2018-09" db="EMBL/GenBank/DDBJ databases">
        <title>A high-quality reference genome of wild soybean provides a powerful tool to mine soybean genomes.</title>
        <authorList>
            <person name="Xie M."/>
            <person name="Chung C.Y.L."/>
            <person name="Li M.-W."/>
            <person name="Wong F.-L."/>
            <person name="Chan T.-F."/>
            <person name="Lam H.-M."/>
        </authorList>
    </citation>
    <scope>NUCLEOTIDE SEQUENCE [LARGE SCALE GENOMIC DNA]</scope>
    <source>
        <strain evidence="14">cv. W05</strain>
        <tissue evidence="13">Hypocotyl of etiolated seedlings</tissue>
    </source>
</reference>
<gene>
    <name evidence="13" type="ORF">D0Y65_030958</name>
</gene>
<evidence type="ECO:0000256" key="4">
    <source>
        <dbReference type="ARBA" id="ARBA00022538"/>
    </source>
</evidence>
<evidence type="ECO:0000256" key="1">
    <source>
        <dbReference type="ARBA" id="ARBA00004651"/>
    </source>
</evidence>
<comment type="function">
    <text evidence="10">Potassium transporter.</text>
</comment>
<feature type="transmembrane region" description="Helical" evidence="10">
    <location>
        <begin position="409"/>
        <end position="429"/>
    </location>
</feature>
<evidence type="ECO:0000313" key="14">
    <source>
        <dbReference type="Proteomes" id="UP000289340"/>
    </source>
</evidence>
<dbReference type="NCBIfam" id="TIGR00794">
    <property type="entry name" value="kup"/>
    <property type="match status" value="1"/>
</dbReference>
<dbReference type="PANTHER" id="PTHR30540:SF10">
    <property type="entry name" value="POTASSIUM TRANSPORTER 8"/>
    <property type="match status" value="1"/>
</dbReference>